<accession>A0A9P6B689</accession>
<dbReference type="OrthoDB" id="3269637at2759"/>
<gene>
    <name evidence="3" type="ORF">BS47DRAFT_1338342</name>
</gene>
<evidence type="ECO:0000313" key="3">
    <source>
        <dbReference type="EMBL" id="KAF9518411.1"/>
    </source>
</evidence>
<evidence type="ECO:0000256" key="1">
    <source>
        <dbReference type="SAM" id="MobiDB-lite"/>
    </source>
</evidence>
<reference evidence="3" key="1">
    <citation type="journal article" date="2020" name="Nat. Commun.">
        <title>Large-scale genome sequencing of mycorrhizal fungi provides insights into the early evolution of symbiotic traits.</title>
        <authorList>
            <person name="Miyauchi S."/>
            <person name="Kiss E."/>
            <person name="Kuo A."/>
            <person name="Drula E."/>
            <person name="Kohler A."/>
            <person name="Sanchez-Garcia M."/>
            <person name="Morin E."/>
            <person name="Andreopoulos B."/>
            <person name="Barry K.W."/>
            <person name="Bonito G."/>
            <person name="Buee M."/>
            <person name="Carver A."/>
            <person name="Chen C."/>
            <person name="Cichocki N."/>
            <person name="Clum A."/>
            <person name="Culley D."/>
            <person name="Crous P.W."/>
            <person name="Fauchery L."/>
            <person name="Girlanda M."/>
            <person name="Hayes R.D."/>
            <person name="Keri Z."/>
            <person name="LaButti K."/>
            <person name="Lipzen A."/>
            <person name="Lombard V."/>
            <person name="Magnuson J."/>
            <person name="Maillard F."/>
            <person name="Murat C."/>
            <person name="Nolan M."/>
            <person name="Ohm R.A."/>
            <person name="Pangilinan J."/>
            <person name="Pereira M.F."/>
            <person name="Perotto S."/>
            <person name="Peter M."/>
            <person name="Pfister S."/>
            <person name="Riley R."/>
            <person name="Sitrit Y."/>
            <person name="Stielow J.B."/>
            <person name="Szollosi G."/>
            <person name="Zifcakova L."/>
            <person name="Stursova M."/>
            <person name="Spatafora J.W."/>
            <person name="Tedersoo L."/>
            <person name="Vaario L.M."/>
            <person name="Yamada A."/>
            <person name="Yan M."/>
            <person name="Wang P."/>
            <person name="Xu J."/>
            <person name="Bruns T."/>
            <person name="Baldrian P."/>
            <person name="Vilgalys R."/>
            <person name="Dunand C."/>
            <person name="Henrissat B."/>
            <person name="Grigoriev I.V."/>
            <person name="Hibbett D."/>
            <person name="Nagy L.G."/>
            <person name="Martin F.M."/>
        </authorList>
    </citation>
    <scope>NUCLEOTIDE SEQUENCE</scope>
    <source>
        <strain evidence="3">UP504</strain>
    </source>
</reference>
<keyword evidence="4" id="KW-1185">Reference proteome</keyword>
<feature type="domain" description="HNH nuclease" evidence="2">
    <location>
        <begin position="103"/>
        <end position="155"/>
    </location>
</feature>
<evidence type="ECO:0000313" key="4">
    <source>
        <dbReference type="Proteomes" id="UP000886523"/>
    </source>
</evidence>
<name>A0A9P6B689_9AGAM</name>
<dbReference type="AlphaFoldDB" id="A0A9P6B689"/>
<feature type="compositionally biased region" description="Acidic residues" evidence="1">
    <location>
        <begin position="270"/>
        <end position="282"/>
    </location>
</feature>
<sequence length="334" mass="37381">MCLRYWKGRRREHEHPEADPFPTLFSYSTSSRLHFQHPCPSGCPNHGWSSSCHSIYRGTKTLSSSSQTPIALDGRASAADPHCTSQFLLRQRIMDRDGPRLPSHLIPFSKGNEYIHRIIQSRMGSQFDISIDDIENGIFVSRNLHKALGSLMIAFLKTPNFAMEVGDVPAILVDPLSSIRITMQYIGGFPTREPFPLPELDAKIGGNGASQPSVLLLDYVYGVAIFRRWGSVGPYRQVLREYAQANLLPALEIIPHPATPSQTSSHTEPDDPDDADFDPDLWEPDALQAMDDMLLLSLLLKGAISESQHEAMQKVCDEEQAVSTQKVEEWRNIT</sequence>
<feature type="non-terminal residue" evidence="3">
    <location>
        <position position="334"/>
    </location>
</feature>
<comment type="caution">
    <text evidence="3">The sequence shown here is derived from an EMBL/GenBank/DDBJ whole genome shotgun (WGS) entry which is preliminary data.</text>
</comment>
<dbReference type="InterPro" id="IPR003615">
    <property type="entry name" value="HNH_nuc"/>
</dbReference>
<dbReference type="EMBL" id="MU128925">
    <property type="protein sequence ID" value="KAF9518411.1"/>
    <property type="molecule type" value="Genomic_DNA"/>
</dbReference>
<protein>
    <recommendedName>
        <fullName evidence="2">HNH nuclease domain-containing protein</fullName>
    </recommendedName>
</protein>
<proteinExistence type="predicted"/>
<dbReference type="Proteomes" id="UP000886523">
    <property type="component" value="Unassembled WGS sequence"/>
</dbReference>
<dbReference type="Pfam" id="PF13391">
    <property type="entry name" value="HNH_2"/>
    <property type="match status" value="1"/>
</dbReference>
<organism evidence="3 4">
    <name type="scientific">Hydnum rufescens UP504</name>
    <dbReference type="NCBI Taxonomy" id="1448309"/>
    <lineage>
        <taxon>Eukaryota</taxon>
        <taxon>Fungi</taxon>
        <taxon>Dikarya</taxon>
        <taxon>Basidiomycota</taxon>
        <taxon>Agaricomycotina</taxon>
        <taxon>Agaricomycetes</taxon>
        <taxon>Cantharellales</taxon>
        <taxon>Hydnaceae</taxon>
        <taxon>Hydnum</taxon>
    </lineage>
</organism>
<feature type="region of interest" description="Disordered" evidence="1">
    <location>
        <begin position="256"/>
        <end position="282"/>
    </location>
</feature>
<evidence type="ECO:0000259" key="2">
    <source>
        <dbReference type="Pfam" id="PF13391"/>
    </source>
</evidence>